<evidence type="ECO:0000256" key="1">
    <source>
        <dbReference type="SAM" id="MobiDB-lite"/>
    </source>
</evidence>
<dbReference type="STRING" id="694270.A0A395T134"/>
<feature type="compositionally biased region" description="Polar residues" evidence="1">
    <location>
        <begin position="1032"/>
        <end position="1046"/>
    </location>
</feature>
<feature type="compositionally biased region" description="Polar residues" evidence="1">
    <location>
        <begin position="150"/>
        <end position="160"/>
    </location>
</feature>
<feature type="compositionally biased region" description="Polar residues" evidence="1">
    <location>
        <begin position="996"/>
        <end position="1010"/>
    </location>
</feature>
<feature type="compositionally biased region" description="Basic and acidic residues" evidence="1">
    <location>
        <begin position="1"/>
        <end position="11"/>
    </location>
</feature>
<evidence type="ECO:0000313" key="3">
    <source>
        <dbReference type="Proteomes" id="UP000266234"/>
    </source>
</evidence>
<feature type="compositionally biased region" description="Basic and acidic residues" evidence="1">
    <location>
        <begin position="365"/>
        <end position="384"/>
    </location>
</feature>
<feature type="region of interest" description="Disordered" evidence="1">
    <location>
        <begin position="112"/>
        <end position="788"/>
    </location>
</feature>
<keyword evidence="3" id="KW-1185">Reference proteome</keyword>
<feature type="compositionally biased region" description="Basic and acidic residues" evidence="1">
    <location>
        <begin position="392"/>
        <end position="402"/>
    </location>
</feature>
<organism evidence="2 3">
    <name type="scientific">Fusarium longipes</name>
    <dbReference type="NCBI Taxonomy" id="694270"/>
    <lineage>
        <taxon>Eukaryota</taxon>
        <taxon>Fungi</taxon>
        <taxon>Dikarya</taxon>
        <taxon>Ascomycota</taxon>
        <taxon>Pezizomycotina</taxon>
        <taxon>Sordariomycetes</taxon>
        <taxon>Hypocreomycetidae</taxon>
        <taxon>Hypocreales</taxon>
        <taxon>Nectriaceae</taxon>
        <taxon>Fusarium</taxon>
    </lineage>
</organism>
<feature type="region of interest" description="Disordered" evidence="1">
    <location>
        <begin position="834"/>
        <end position="1054"/>
    </location>
</feature>
<gene>
    <name evidence="2" type="ORF">FLONG3_3675</name>
</gene>
<protein>
    <submittedName>
        <fullName evidence="2">Uncharacterized protein</fullName>
    </submittedName>
</protein>
<feature type="region of interest" description="Disordered" evidence="1">
    <location>
        <begin position="1136"/>
        <end position="1206"/>
    </location>
</feature>
<proteinExistence type="predicted"/>
<feature type="compositionally biased region" description="Pro residues" evidence="1">
    <location>
        <begin position="532"/>
        <end position="547"/>
    </location>
</feature>
<dbReference type="OrthoDB" id="5416983at2759"/>
<feature type="compositionally biased region" description="Low complexity" evidence="1">
    <location>
        <begin position="1142"/>
        <end position="1158"/>
    </location>
</feature>
<comment type="caution">
    <text evidence="2">The sequence shown here is derived from an EMBL/GenBank/DDBJ whole genome shotgun (WGS) entry which is preliminary data.</text>
</comment>
<dbReference type="EMBL" id="PXOG01000074">
    <property type="protein sequence ID" value="RGP78196.1"/>
    <property type="molecule type" value="Genomic_DNA"/>
</dbReference>
<feature type="compositionally biased region" description="Basic and acidic residues" evidence="1">
    <location>
        <begin position="896"/>
        <end position="908"/>
    </location>
</feature>
<reference evidence="2 3" key="1">
    <citation type="journal article" date="2018" name="PLoS Pathog.">
        <title>Evolution of structural diversity of trichothecenes, a family of toxins produced by plant pathogenic and entomopathogenic fungi.</title>
        <authorList>
            <person name="Proctor R.H."/>
            <person name="McCormick S.P."/>
            <person name="Kim H.S."/>
            <person name="Cardoza R.E."/>
            <person name="Stanley A.M."/>
            <person name="Lindo L."/>
            <person name="Kelly A."/>
            <person name="Brown D.W."/>
            <person name="Lee T."/>
            <person name="Vaughan M.M."/>
            <person name="Alexander N.J."/>
            <person name="Busman M."/>
            <person name="Gutierrez S."/>
        </authorList>
    </citation>
    <scope>NUCLEOTIDE SEQUENCE [LARGE SCALE GENOMIC DNA]</scope>
    <source>
        <strain evidence="2 3">NRRL 20695</strain>
    </source>
</reference>
<feature type="compositionally biased region" description="Basic and acidic residues" evidence="1">
    <location>
        <begin position="1159"/>
        <end position="1176"/>
    </location>
</feature>
<evidence type="ECO:0000313" key="2">
    <source>
        <dbReference type="EMBL" id="RGP78196.1"/>
    </source>
</evidence>
<dbReference type="AlphaFoldDB" id="A0A395T134"/>
<feature type="compositionally biased region" description="Low complexity" evidence="1">
    <location>
        <begin position="641"/>
        <end position="653"/>
    </location>
</feature>
<feature type="compositionally biased region" description="Basic and acidic residues" evidence="1">
    <location>
        <begin position="190"/>
        <end position="201"/>
    </location>
</feature>
<feature type="compositionally biased region" description="Polar residues" evidence="1">
    <location>
        <begin position="29"/>
        <end position="38"/>
    </location>
</feature>
<feature type="region of interest" description="Disordered" evidence="1">
    <location>
        <begin position="1"/>
        <end position="100"/>
    </location>
</feature>
<feature type="compositionally biased region" description="Low complexity" evidence="1">
    <location>
        <begin position="57"/>
        <end position="67"/>
    </location>
</feature>
<sequence>MATEAAVDKAADATASQSQPAPDAHNVDSVRSNLNGSAGNEDIENKHITSVEDQLTSADASASGGSDTETSRADGSKSKDEDKGHGRAGSTAKKPTTFKAVSVNKTFLATKAAANSASAKVAEKQPAGSSTPPTSSATLSSSRPRLIAKTGSSTRDSSPRFSGGVNGGKPGSAPDPSAVWNKNRPAPPPEPKKFTDEELKKYGIHMASRLNEDDTQGQNKWADIDDDDDDWAPEAITWGDGTKTTLPHPDEHPPPPPPSALPADVGPVASKTKTFDKPRSPAPPISVSSPVTKSSNLAQGKGLVLKSGSQDKPTLVAKPPAPPAPVKSPWATLPPVEKASPITEPANLARPPFNKGMTPPPPKEIAADDFNRHAWREGGSHGNRELYNSHSGRYEPVQDNRRGSTRMEQQHPRNHPSLLQRPPQSDYPAEPSGAFQTNRANQEPPYGRRRGSSNVSGGSGSFMQRMNKGGDGSLPPPELHDARRPSFVGSVDSPVSPNLSASAHGPPRGQHQPNWVPPRSSPNPAFAQPHHNGPPPEQVAGPPPPVHPAGDEVEYQKKLMRERIELARKRRQEQEAREAAELKARIQKKLDAMGPAPEKKTEKKEPADKSDDVSHPTQIQQRESSGASNQPPAQVPNGDHAAAQEQSQGSESQITNPSPSQGAAARRVSHSQEAKPTELWGAAAASRQDRAVSTWGTGSQPAARNVWGSPNNDRGLGNGTFSTDIGRLPLEGRPGSQGSKGPSPIAPPNVSQQPSQGRQQPPAPIGSGPARYGPSGPRPTPGPDVANKWISAVSEGDKNLSAARLAEKVERDRQLAERGLTIEDAQPVIKNTWRQVHAPGDGTRRSIPQDAQPTGPWRTAGDETTEDSNTVGVAGSVIGTGTTSHARTSRFFPTRDSYDRINENEPSRSKSPTPPPPTMEGHPAYEGNAQRPHVSLPPPQPVVRLPPSMTASQPPAGRVQFGWAQPPTFKDVARGPISPNRLPLTAGETSQEKWQNRINSLLGSSRSPPQRSIGVDPASKSALDQVAHHDSATVSLPGNNAPTQFTKGRPSPITKPMAEECFEEQEMGSLPQIRLPHKAPEAAWQPALAPNKPLPKKFAVQPTAMEPYYFAAEVVGGGNAMRIRFPEMQETKIVTVPFSATRGNRGSSTRGGPRSRGSGYERRGGKRDVSNSRGEHASSTSGRGGRGSYRGRGSDWGRNNSASLTA</sequence>
<feature type="compositionally biased region" description="Basic and acidic residues" evidence="1">
    <location>
        <begin position="69"/>
        <end position="85"/>
    </location>
</feature>
<feature type="compositionally biased region" description="Polar residues" evidence="1">
    <location>
        <begin position="694"/>
        <end position="712"/>
    </location>
</feature>
<name>A0A395T134_9HYPO</name>
<dbReference type="Proteomes" id="UP000266234">
    <property type="component" value="Unassembled WGS sequence"/>
</dbReference>
<feature type="compositionally biased region" description="Polar residues" evidence="1">
    <location>
        <begin position="615"/>
        <end position="632"/>
    </location>
</feature>
<accession>A0A395T134</accession>
<feature type="compositionally biased region" description="Basic and acidic residues" evidence="1">
    <location>
        <begin position="554"/>
        <end position="614"/>
    </location>
</feature>
<feature type="compositionally biased region" description="Low complexity" evidence="1">
    <location>
        <begin position="129"/>
        <end position="145"/>
    </location>
</feature>